<keyword evidence="4" id="KW-1185">Reference proteome</keyword>
<dbReference type="PANTHER" id="PTHR33442">
    <property type="entry name" value="TRANS-3-HYDROXY-L-PROLINE DEHYDRATASE"/>
    <property type="match status" value="1"/>
</dbReference>
<evidence type="ECO:0000313" key="3">
    <source>
        <dbReference type="EMBL" id="GER23738.1"/>
    </source>
</evidence>
<comment type="caution">
    <text evidence="3">The sequence shown here is derived from an EMBL/GenBank/DDBJ whole genome shotgun (WGS) entry which is preliminary data.</text>
</comment>
<reference evidence="3 4" key="1">
    <citation type="submission" date="2019-09" db="EMBL/GenBank/DDBJ databases">
        <title>Arthrobacter zafarii sp. nov., a moderately thermotolerant and halotolerant actinobacterium isolated from Cholistan desert soil of Pakistan.</title>
        <authorList>
            <person name="Amin A."/>
            <person name="Ahmed I."/>
            <person name="Khalid N."/>
            <person name="Schumann P."/>
            <person name="Busse H.J."/>
            <person name="Khan I.U."/>
            <person name="Li S."/>
            <person name="Li W.J."/>
        </authorList>
    </citation>
    <scope>NUCLEOTIDE SEQUENCE [LARGE SCALE GENOMIC DNA]</scope>
    <source>
        <strain evidence="3 4">NCCP-1664</strain>
    </source>
</reference>
<dbReference type="PANTHER" id="PTHR33442:SF5">
    <property type="entry name" value="BIFUNCTIONAL TRANS-3-HYDROXY-L-PROLINE DEHYDRATASE_2-EPIMERASE"/>
    <property type="match status" value="1"/>
</dbReference>
<evidence type="ECO:0000256" key="1">
    <source>
        <dbReference type="ARBA" id="ARBA00007529"/>
    </source>
</evidence>
<proteinExistence type="inferred from homology"/>
<dbReference type="RefSeq" id="WP_149957340.1">
    <property type="nucleotide sequence ID" value="NZ_BKDJ01000011.1"/>
</dbReference>
<dbReference type="Proteomes" id="UP000325307">
    <property type="component" value="Unassembled WGS sequence"/>
</dbReference>
<evidence type="ECO:0000313" key="4">
    <source>
        <dbReference type="Proteomes" id="UP000325307"/>
    </source>
</evidence>
<dbReference type="Pfam" id="PF05544">
    <property type="entry name" value="Pro_racemase"/>
    <property type="match status" value="1"/>
</dbReference>
<feature type="active site" description="Proton donor" evidence="2">
    <location>
        <position position="267"/>
    </location>
</feature>
<protein>
    <submittedName>
        <fullName evidence="3">Proline racemase</fullName>
    </submittedName>
</protein>
<sequence length="355" mass="37204">MTSPLLLDAVEVHAEGEPGRILTNAAHLVQGETMAERLAYCRENLDWLRRLMLREPRGYPGLCAVILLPPVNAGSDFGIVVMEQGGFTPMSGSNTICAVTAAIETGIVDRPGPVVEVLIDTAVGRVHATARVDGGKVTSVTVANVPSFVVGLDVPLEVPEYGTVPVDIVFGGQYFAQAKAADLGLDLDPSRGKELARAGALIRMAAAEQIHAVHPENPGVSGVNLVMLHSGDRVPGMQARNTVILTSGPVLPNDPTTWTGALDRSPCGTGTSSRMAALHARGQLAIGEDFSHKSIIGTEFIGRLTGETMVAGHSAVLPTITGRGWITGRGQWTLDPTDPFPTGYTVGDIWGPASA</sequence>
<organism evidence="3 4">
    <name type="scientific">Zafaria cholistanensis</name>
    <dbReference type="NCBI Taxonomy" id="1682741"/>
    <lineage>
        <taxon>Bacteria</taxon>
        <taxon>Bacillati</taxon>
        <taxon>Actinomycetota</taxon>
        <taxon>Actinomycetes</taxon>
        <taxon>Micrococcales</taxon>
        <taxon>Micrococcaceae</taxon>
        <taxon>Zafaria</taxon>
    </lineage>
</organism>
<name>A0A5A7NUW4_9MICC</name>
<dbReference type="EMBL" id="BKDJ01000011">
    <property type="protein sequence ID" value="GER23738.1"/>
    <property type="molecule type" value="Genomic_DNA"/>
</dbReference>
<dbReference type="SUPFAM" id="SSF54506">
    <property type="entry name" value="Diaminopimelate epimerase-like"/>
    <property type="match status" value="1"/>
</dbReference>
<dbReference type="InterPro" id="IPR008794">
    <property type="entry name" value="Pro_racemase_fam"/>
</dbReference>
<dbReference type="AlphaFoldDB" id="A0A5A7NUW4"/>
<comment type="similarity">
    <text evidence="1">Belongs to the proline racemase family.</text>
</comment>
<dbReference type="Gene3D" id="3.10.310.10">
    <property type="entry name" value="Diaminopimelate Epimerase, Chain A, domain 1"/>
    <property type="match status" value="2"/>
</dbReference>
<dbReference type="SFLD" id="SFLDS00028">
    <property type="entry name" value="Proline_Racemase"/>
    <property type="match status" value="1"/>
</dbReference>
<dbReference type="GO" id="GO:0047580">
    <property type="term" value="F:4-hydroxyproline epimerase activity"/>
    <property type="evidence" value="ECO:0007669"/>
    <property type="project" value="TreeGrafter"/>
</dbReference>
<dbReference type="PIRSF" id="PIRSF029792">
    <property type="entry name" value="Pro_racemase"/>
    <property type="match status" value="1"/>
</dbReference>
<dbReference type="OrthoDB" id="181267at2"/>
<dbReference type="FunFam" id="3.10.310.10:FF:000005">
    <property type="entry name" value="Proline racemase"/>
    <property type="match status" value="1"/>
</dbReference>
<evidence type="ECO:0000256" key="2">
    <source>
        <dbReference type="PIRSR" id="PIRSR029792-1"/>
    </source>
</evidence>
<accession>A0A5A7NUW4</accession>
<gene>
    <name evidence="3" type="ORF">NCCP1664_22330</name>
</gene>
<feature type="active site" description="Proton acceptor" evidence="2">
    <location>
        <position position="91"/>
    </location>
</feature>